<keyword evidence="2" id="KW-0813">Transport</keyword>
<dbReference type="InterPro" id="IPR001851">
    <property type="entry name" value="ABC_transp_permease"/>
</dbReference>
<keyword evidence="5" id="KW-0029">Amino-acid transport</keyword>
<proteinExistence type="inferred from homology"/>
<feature type="transmembrane region" description="Helical" evidence="9">
    <location>
        <begin position="6"/>
        <end position="30"/>
    </location>
</feature>
<evidence type="ECO:0000256" key="2">
    <source>
        <dbReference type="ARBA" id="ARBA00022448"/>
    </source>
</evidence>
<dbReference type="EMBL" id="WNZX01000002">
    <property type="protein sequence ID" value="MUG69915.1"/>
    <property type="molecule type" value="Genomic_DNA"/>
</dbReference>
<dbReference type="Pfam" id="PF02653">
    <property type="entry name" value="BPD_transp_2"/>
    <property type="match status" value="1"/>
</dbReference>
<keyword evidence="4 9" id="KW-0812">Transmembrane</keyword>
<evidence type="ECO:0008006" key="12">
    <source>
        <dbReference type="Google" id="ProtNLM"/>
    </source>
</evidence>
<comment type="similarity">
    <text evidence="8">Belongs to the binding-protein-dependent transport system permease family. LivHM subfamily.</text>
</comment>
<accession>A0A7X2Z7S6</accession>
<dbReference type="PANTHER" id="PTHR11795:SF450">
    <property type="entry name" value="ABC TRANSPORTER PERMEASE PROTEIN"/>
    <property type="match status" value="1"/>
</dbReference>
<name>A0A7X2Z7S6_9BACL</name>
<comment type="caution">
    <text evidence="10">The sequence shown here is derived from an EMBL/GenBank/DDBJ whole genome shotgun (WGS) entry which is preliminary data.</text>
</comment>
<dbReference type="RefSeq" id="WP_127609775.1">
    <property type="nucleotide sequence ID" value="NZ_JARTHJ010000041.1"/>
</dbReference>
<dbReference type="Proteomes" id="UP000450917">
    <property type="component" value="Unassembled WGS sequence"/>
</dbReference>
<dbReference type="GO" id="GO:0006865">
    <property type="term" value="P:amino acid transport"/>
    <property type="evidence" value="ECO:0007669"/>
    <property type="project" value="UniProtKB-KW"/>
</dbReference>
<keyword evidence="6 9" id="KW-1133">Transmembrane helix</keyword>
<evidence type="ECO:0000256" key="9">
    <source>
        <dbReference type="SAM" id="Phobius"/>
    </source>
</evidence>
<evidence type="ECO:0000313" key="11">
    <source>
        <dbReference type="Proteomes" id="UP000450917"/>
    </source>
</evidence>
<evidence type="ECO:0000256" key="1">
    <source>
        <dbReference type="ARBA" id="ARBA00004651"/>
    </source>
</evidence>
<evidence type="ECO:0000313" key="10">
    <source>
        <dbReference type="EMBL" id="MUG69915.1"/>
    </source>
</evidence>
<evidence type="ECO:0000256" key="7">
    <source>
        <dbReference type="ARBA" id="ARBA00023136"/>
    </source>
</evidence>
<keyword evidence="7 9" id="KW-0472">Membrane</keyword>
<organism evidence="10 11">
    <name type="scientific">Paenibacillus validus</name>
    <dbReference type="NCBI Taxonomy" id="44253"/>
    <lineage>
        <taxon>Bacteria</taxon>
        <taxon>Bacillati</taxon>
        <taxon>Bacillota</taxon>
        <taxon>Bacilli</taxon>
        <taxon>Bacillales</taxon>
        <taxon>Paenibacillaceae</taxon>
        <taxon>Paenibacillus</taxon>
    </lineage>
</organism>
<evidence type="ECO:0000256" key="6">
    <source>
        <dbReference type="ARBA" id="ARBA00022989"/>
    </source>
</evidence>
<dbReference type="AlphaFoldDB" id="A0A7X2Z7S6"/>
<feature type="transmembrane region" description="Helical" evidence="9">
    <location>
        <begin position="98"/>
        <end position="117"/>
    </location>
</feature>
<evidence type="ECO:0000256" key="5">
    <source>
        <dbReference type="ARBA" id="ARBA00022970"/>
    </source>
</evidence>
<comment type="subcellular location">
    <subcellularLocation>
        <location evidence="1">Cell membrane</location>
        <topology evidence="1">Multi-pass membrane protein</topology>
    </subcellularLocation>
</comment>
<feature type="transmembrane region" description="Helical" evidence="9">
    <location>
        <begin position="137"/>
        <end position="161"/>
    </location>
</feature>
<gene>
    <name evidence="10" type="ORF">GNP93_04405</name>
</gene>
<dbReference type="GO" id="GO:0022857">
    <property type="term" value="F:transmembrane transporter activity"/>
    <property type="evidence" value="ECO:0007669"/>
    <property type="project" value="InterPro"/>
</dbReference>
<keyword evidence="11" id="KW-1185">Reference proteome</keyword>
<sequence length="288" mass="30856">MSSSLFIQYLFSALTSGGIYAMVGIGFVIVYRISKILNIAQGHLYVLSAFLAMTMIDSWEVSRWFSIPLVVAAVCTIMVILHRLTMHPIRNKDMLSKLLMTVGWVFIIEGSLEWIYGPTPRSLSAFPGPKVLNFQDAAISFQSIWVLGAAIVSSILLYVFLTRTTIGRAMEACSENETGSKLVGIHVEKMLILAFIVCAMFGAVAGIVGGPLSYVTYAAGMGLTIKGLTAAIVGGINHIYGALVGGVVLGLLEAFSAGLISTLFYELVSILALLIILVARPQGILGGR</sequence>
<protein>
    <recommendedName>
        <fullName evidence="12">Branched-chain amino acid ABC transporter permease</fullName>
    </recommendedName>
</protein>
<feature type="transmembrane region" description="Helical" evidence="9">
    <location>
        <begin position="190"/>
        <end position="208"/>
    </location>
</feature>
<dbReference type="GO" id="GO:0005886">
    <property type="term" value="C:plasma membrane"/>
    <property type="evidence" value="ECO:0007669"/>
    <property type="project" value="UniProtKB-SubCell"/>
</dbReference>
<dbReference type="InterPro" id="IPR052157">
    <property type="entry name" value="BCAA_transport_permease"/>
</dbReference>
<dbReference type="PANTHER" id="PTHR11795">
    <property type="entry name" value="BRANCHED-CHAIN AMINO ACID TRANSPORT SYSTEM PERMEASE PROTEIN LIVH"/>
    <property type="match status" value="1"/>
</dbReference>
<feature type="transmembrane region" description="Helical" evidence="9">
    <location>
        <begin position="263"/>
        <end position="279"/>
    </location>
</feature>
<evidence type="ECO:0000256" key="3">
    <source>
        <dbReference type="ARBA" id="ARBA00022475"/>
    </source>
</evidence>
<keyword evidence="3" id="KW-1003">Cell membrane</keyword>
<evidence type="ECO:0000256" key="4">
    <source>
        <dbReference type="ARBA" id="ARBA00022692"/>
    </source>
</evidence>
<reference evidence="10 11" key="1">
    <citation type="submission" date="2019-11" db="EMBL/GenBank/DDBJ databases">
        <title>Draft genome sequences of five Paenibacillus species of dairy origin.</title>
        <authorList>
            <person name="Olajide A.M."/>
            <person name="Chen S."/>
            <person name="Lapointe G."/>
        </authorList>
    </citation>
    <scope>NUCLEOTIDE SEQUENCE [LARGE SCALE GENOMIC DNA]</scope>
    <source>
        <strain evidence="10 11">2CS3</strain>
    </source>
</reference>
<evidence type="ECO:0000256" key="8">
    <source>
        <dbReference type="ARBA" id="ARBA00037998"/>
    </source>
</evidence>
<dbReference type="CDD" id="cd06582">
    <property type="entry name" value="TM_PBP1_LivH_like"/>
    <property type="match status" value="1"/>
</dbReference>
<feature type="transmembrane region" description="Helical" evidence="9">
    <location>
        <begin position="42"/>
        <end position="59"/>
    </location>
</feature>
<feature type="transmembrane region" description="Helical" evidence="9">
    <location>
        <begin position="65"/>
        <end position="86"/>
    </location>
</feature>